<evidence type="ECO:0000313" key="2">
    <source>
        <dbReference type="EMBL" id="ABQ25770.1"/>
    </source>
</evidence>
<dbReference type="EMBL" id="CP000698">
    <property type="protein sequence ID" value="ABQ25770.1"/>
    <property type="molecule type" value="Genomic_DNA"/>
</dbReference>
<dbReference type="HOGENOM" id="CLU_213223_0_0_7"/>
<dbReference type="AlphaFoldDB" id="A5GEB5"/>
<evidence type="ECO:0000313" key="3">
    <source>
        <dbReference type="Proteomes" id="UP000006695"/>
    </source>
</evidence>
<proteinExistence type="predicted"/>
<keyword evidence="1" id="KW-0472">Membrane</keyword>
<dbReference type="RefSeq" id="WP_011938481.1">
    <property type="nucleotide sequence ID" value="NC_009483.1"/>
</dbReference>
<organism evidence="2 3">
    <name type="scientific">Geotalea uraniireducens (strain Rf4)</name>
    <name type="common">Geobacter uraniireducens</name>
    <dbReference type="NCBI Taxonomy" id="351605"/>
    <lineage>
        <taxon>Bacteria</taxon>
        <taxon>Pseudomonadati</taxon>
        <taxon>Thermodesulfobacteriota</taxon>
        <taxon>Desulfuromonadia</taxon>
        <taxon>Geobacterales</taxon>
        <taxon>Geobacteraceae</taxon>
        <taxon>Geotalea</taxon>
    </lineage>
</organism>
<dbReference type="KEGG" id="gur:Gura_1574"/>
<name>A5GEB5_GEOUR</name>
<sequence>MREKALGIIFFLFMVCFIAIIVEETFLGGKKKRKLIKEAREKQNSVTD</sequence>
<evidence type="ECO:0000256" key="1">
    <source>
        <dbReference type="SAM" id="Phobius"/>
    </source>
</evidence>
<protein>
    <submittedName>
        <fullName evidence="2">Uncharacterized protein</fullName>
    </submittedName>
</protein>
<keyword evidence="1" id="KW-0812">Transmembrane</keyword>
<keyword evidence="1" id="KW-1133">Transmembrane helix</keyword>
<dbReference type="STRING" id="351605.Gura_1574"/>
<accession>A5GEB5</accession>
<gene>
    <name evidence="2" type="ordered locus">Gura_1574</name>
</gene>
<dbReference type="Proteomes" id="UP000006695">
    <property type="component" value="Chromosome"/>
</dbReference>
<keyword evidence="3" id="KW-1185">Reference proteome</keyword>
<feature type="transmembrane region" description="Helical" evidence="1">
    <location>
        <begin position="6"/>
        <end position="27"/>
    </location>
</feature>
<reference evidence="2 3" key="1">
    <citation type="submission" date="2007-05" db="EMBL/GenBank/DDBJ databases">
        <title>Complete sequence of Geobacter uraniireducens Rf4.</title>
        <authorList>
            <consortium name="US DOE Joint Genome Institute"/>
            <person name="Copeland A."/>
            <person name="Lucas S."/>
            <person name="Lapidus A."/>
            <person name="Barry K."/>
            <person name="Detter J.C."/>
            <person name="Glavina del Rio T."/>
            <person name="Hammon N."/>
            <person name="Israni S."/>
            <person name="Dalin E."/>
            <person name="Tice H."/>
            <person name="Pitluck S."/>
            <person name="Chertkov O."/>
            <person name="Brettin T."/>
            <person name="Bruce D."/>
            <person name="Han C."/>
            <person name="Schmutz J."/>
            <person name="Larimer F."/>
            <person name="Land M."/>
            <person name="Hauser L."/>
            <person name="Kyrpides N."/>
            <person name="Mikhailova N."/>
            <person name="Shelobolina E."/>
            <person name="Aklujkar M."/>
            <person name="Lovley D."/>
            <person name="Richardson P."/>
        </authorList>
    </citation>
    <scope>NUCLEOTIDE SEQUENCE [LARGE SCALE GENOMIC DNA]</scope>
    <source>
        <strain evidence="2 3">Rf4</strain>
    </source>
</reference>